<dbReference type="GO" id="GO:0036503">
    <property type="term" value="P:ERAD pathway"/>
    <property type="evidence" value="ECO:0007669"/>
    <property type="project" value="InterPro"/>
</dbReference>
<keyword evidence="2 4" id="KW-0812">Transmembrane</keyword>
<dbReference type="Gene3D" id="3.10.20.90">
    <property type="entry name" value="Phosphatidylinositol 3-kinase Catalytic Subunit, Chain A, domain 1"/>
    <property type="match status" value="1"/>
</dbReference>
<dbReference type="PANTHER" id="PTHR14557">
    <property type="entry name" value="PROTEIN C7ORF21"/>
    <property type="match status" value="1"/>
</dbReference>
<evidence type="ECO:0000256" key="2">
    <source>
        <dbReference type="SAM" id="Phobius"/>
    </source>
</evidence>
<accession>A0A224XKQ3</accession>
<keyword evidence="2" id="KW-1133">Transmembrane helix</keyword>
<dbReference type="AlphaFoldDB" id="A0A224XKQ3"/>
<feature type="transmembrane region" description="Helical" evidence="2">
    <location>
        <begin position="12"/>
        <end position="28"/>
    </location>
</feature>
<dbReference type="InterPro" id="IPR040352">
    <property type="entry name" value="TMUB1/2"/>
</dbReference>
<dbReference type="SMART" id="SM00213">
    <property type="entry name" value="UBQ"/>
    <property type="match status" value="1"/>
</dbReference>
<protein>
    <submittedName>
        <fullName evidence="4">Putative transmembrane and ubiquitin-like domain-containing protein 1</fullName>
    </submittedName>
</protein>
<evidence type="ECO:0000259" key="3">
    <source>
        <dbReference type="PROSITE" id="PS50053"/>
    </source>
</evidence>
<dbReference type="PROSITE" id="PS50053">
    <property type="entry name" value="UBIQUITIN_2"/>
    <property type="match status" value="1"/>
</dbReference>
<name>A0A224XKQ3_9HEMI</name>
<feature type="compositionally biased region" description="Low complexity" evidence="1">
    <location>
        <begin position="119"/>
        <end position="132"/>
    </location>
</feature>
<dbReference type="InterPro" id="IPR000626">
    <property type="entry name" value="Ubiquitin-like_dom"/>
</dbReference>
<evidence type="ECO:0000256" key="1">
    <source>
        <dbReference type="SAM" id="MobiDB-lite"/>
    </source>
</evidence>
<dbReference type="InterPro" id="IPR029071">
    <property type="entry name" value="Ubiquitin-like_domsf"/>
</dbReference>
<dbReference type="SUPFAM" id="SSF54236">
    <property type="entry name" value="Ubiquitin-like"/>
    <property type="match status" value="1"/>
</dbReference>
<keyword evidence="2" id="KW-0472">Membrane</keyword>
<evidence type="ECO:0000313" key="4">
    <source>
        <dbReference type="EMBL" id="JAW11644.1"/>
    </source>
</evidence>
<dbReference type="EMBL" id="GFTR01004782">
    <property type="protein sequence ID" value="JAW11644.1"/>
    <property type="molecule type" value="Transcribed_RNA"/>
</dbReference>
<dbReference type="CDD" id="cd17057">
    <property type="entry name" value="Ubl_TMUB1_like"/>
    <property type="match status" value="1"/>
</dbReference>
<dbReference type="Pfam" id="PF00240">
    <property type="entry name" value="ubiquitin"/>
    <property type="match status" value="1"/>
</dbReference>
<feature type="compositionally biased region" description="Polar residues" evidence="1">
    <location>
        <begin position="92"/>
        <end position="111"/>
    </location>
</feature>
<feature type="region of interest" description="Disordered" evidence="1">
    <location>
        <begin position="74"/>
        <end position="145"/>
    </location>
</feature>
<feature type="domain" description="Ubiquitin-like" evidence="3">
    <location>
        <begin position="149"/>
        <end position="217"/>
    </location>
</feature>
<reference evidence="4" key="1">
    <citation type="journal article" date="2018" name="PLoS Negl. Trop. Dis.">
        <title>An insight into the salivary gland and fat body transcriptome of Panstrongylus lignarius (Hemiptera: Heteroptera), the main vector of Chagas disease in Peru.</title>
        <authorList>
            <person name="Nevoa J.C."/>
            <person name="Mendes M.T."/>
            <person name="da Silva M.V."/>
            <person name="Soares S.C."/>
            <person name="Oliveira C.J.F."/>
            <person name="Ribeiro J.M.C."/>
        </authorList>
    </citation>
    <scope>NUCLEOTIDE SEQUENCE</scope>
</reference>
<dbReference type="PANTHER" id="PTHR14557:SF5">
    <property type="entry name" value="UBIQUITIN-LIKE DOMAIN-CONTAINING PROTEIN"/>
    <property type="match status" value="1"/>
</dbReference>
<proteinExistence type="predicted"/>
<organism evidence="4">
    <name type="scientific">Panstrongylus lignarius</name>
    <dbReference type="NCBI Taxonomy" id="156445"/>
    <lineage>
        <taxon>Eukaryota</taxon>
        <taxon>Metazoa</taxon>
        <taxon>Ecdysozoa</taxon>
        <taxon>Arthropoda</taxon>
        <taxon>Hexapoda</taxon>
        <taxon>Insecta</taxon>
        <taxon>Pterygota</taxon>
        <taxon>Neoptera</taxon>
        <taxon>Paraneoptera</taxon>
        <taxon>Hemiptera</taxon>
        <taxon>Heteroptera</taxon>
        <taxon>Panheteroptera</taxon>
        <taxon>Cimicomorpha</taxon>
        <taxon>Reduviidae</taxon>
        <taxon>Triatominae</taxon>
        <taxon>Panstrongylus</taxon>
    </lineage>
</organism>
<feature type="transmembrane region" description="Helical" evidence="2">
    <location>
        <begin position="242"/>
        <end position="262"/>
    </location>
</feature>
<feature type="transmembrane region" description="Helical" evidence="2">
    <location>
        <begin position="269"/>
        <end position="294"/>
    </location>
</feature>
<sequence>MSLVEGIGDEIIQFLGVLLVLVLGVIAWCSTRISEIPQIRTILIVERRSQNETNQSSSNAGRSTTAHLDRNLCENHIPNENSPVDTGDKNKVTSQSGGISETPEIQGTSDNVVHEHDSYSQSSYEANSNEASNVQDEAKPEAESTTDNIRIRLKYLNDDQKLVEGRLQELLGDFKKRHFSVELSRQKRIRLIFNGQVLQSDDQTLQGCGLYDNCVVHCLIHAQQNTNRTNSQSNTNTSPPDWNLGVLLYTCLSLVLGFAWFFRYQYSHLFTLTTTAALVSLTGMFAVSIIGMYINDEEAVPS</sequence>